<organism evidence="8 9">
    <name type="scientific">Nocardia farcinica</name>
    <dbReference type="NCBI Taxonomy" id="37329"/>
    <lineage>
        <taxon>Bacteria</taxon>
        <taxon>Bacillati</taxon>
        <taxon>Actinomycetota</taxon>
        <taxon>Actinomycetes</taxon>
        <taxon>Mycobacteriales</taxon>
        <taxon>Nocardiaceae</taxon>
        <taxon>Nocardia</taxon>
    </lineage>
</organism>
<feature type="transmembrane region" description="Helical" evidence="6">
    <location>
        <begin position="236"/>
        <end position="255"/>
    </location>
</feature>
<feature type="domain" description="Major facilitator superfamily (MFS) profile" evidence="7">
    <location>
        <begin position="4"/>
        <end position="379"/>
    </location>
</feature>
<feature type="transmembrane region" description="Helical" evidence="6">
    <location>
        <begin position="39"/>
        <end position="59"/>
    </location>
</feature>
<reference evidence="9" key="1">
    <citation type="submission" date="2015-03" db="EMBL/GenBank/DDBJ databases">
        <authorList>
            <consortium name="Pathogen Informatics"/>
        </authorList>
    </citation>
    <scope>NUCLEOTIDE SEQUENCE [LARGE SCALE GENOMIC DNA]</scope>
    <source>
        <strain evidence="9">NCTC11134</strain>
    </source>
</reference>
<keyword evidence="4 6" id="KW-1133">Transmembrane helix</keyword>
<dbReference type="EMBL" id="LN868938">
    <property type="protein sequence ID" value="CRY77279.1"/>
    <property type="molecule type" value="Genomic_DNA"/>
</dbReference>
<dbReference type="InterPro" id="IPR036259">
    <property type="entry name" value="MFS_trans_sf"/>
</dbReference>
<dbReference type="PANTHER" id="PTHR43124:SF3">
    <property type="entry name" value="CHLORAMPHENICOL EFFLUX PUMP RV0191"/>
    <property type="match status" value="1"/>
</dbReference>
<name>A0A0H5NQ76_NOCFR</name>
<feature type="transmembrane region" description="Helical" evidence="6">
    <location>
        <begin position="71"/>
        <end position="93"/>
    </location>
</feature>
<dbReference type="KEGG" id="nfr:ERS450000_02312"/>
<dbReference type="InterPro" id="IPR050189">
    <property type="entry name" value="MFS_Efflux_Transporters"/>
</dbReference>
<comment type="subcellular location">
    <subcellularLocation>
        <location evidence="1">Cell membrane</location>
        <topology evidence="1">Multi-pass membrane protein</topology>
    </subcellularLocation>
</comment>
<dbReference type="GO" id="GO:0022857">
    <property type="term" value="F:transmembrane transporter activity"/>
    <property type="evidence" value="ECO:0007669"/>
    <property type="project" value="InterPro"/>
</dbReference>
<protein>
    <submittedName>
        <fullName evidence="8">Inner membrane transport protein ydhP</fullName>
    </submittedName>
</protein>
<feature type="transmembrane region" description="Helical" evidence="6">
    <location>
        <begin position="132"/>
        <end position="152"/>
    </location>
</feature>
<dbReference type="InterPro" id="IPR020846">
    <property type="entry name" value="MFS_dom"/>
</dbReference>
<dbReference type="PANTHER" id="PTHR43124">
    <property type="entry name" value="PURINE EFFLUX PUMP PBUE"/>
    <property type="match status" value="1"/>
</dbReference>
<dbReference type="SUPFAM" id="SSF103473">
    <property type="entry name" value="MFS general substrate transporter"/>
    <property type="match status" value="1"/>
</dbReference>
<feature type="transmembrane region" description="Helical" evidence="6">
    <location>
        <begin position="99"/>
        <end position="120"/>
    </location>
</feature>
<feature type="transmembrane region" description="Helical" evidence="6">
    <location>
        <begin position="291"/>
        <end position="309"/>
    </location>
</feature>
<evidence type="ECO:0000256" key="4">
    <source>
        <dbReference type="ARBA" id="ARBA00022989"/>
    </source>
</evidence>
<evidence type="ECO:0000256" key="6">
    <source>
        <dbReference type="SAM" id="Phobius"/>
    </source>
</evidence>
<evidence type="ECO:0000259" key="7">
    <source>
        <dbReference type="PROSITE" id="PS50850"/>
    </source>
</evidence>
<dbReference type="InterPro" id="IPR011701">
    <property type="entry name" value="MFS"/>
</dbReference>
<evidence type="ECO:0000313" key="9">
    <source>
        <dbReference type="Proteomes" id="UP000057820"/>
    </source>
</evidence>
<feature type="transmembrane region" description="Helical" evidence="6">
    <location>
        <begin position="202"/>
        <end position="224"/>
    </location>
</feature>
<feature type="transmembrane region" description="Helical" evidence="6">
    <location>
        <begin position="355"/>
        <end position="374"/>
    </location>
</feature>
<dbReference type="AlphaFoldDB" id="A0A0H5NQ76"/>
<evidence type="ECO:0000256" key="5">
    <source>
        <dbReference type="ARBA" id="ARBA00023136"/>
    </source>
</evidence>
<dbReference type="RefSeq" id="WP_060592502.1">
    <property type="nucleotide sequence ID" value="NZ_CP031418.1"/>
</dbReference>
<proteinExistence type="predicted"/>
<evidence type="ECO:0000313" key="8">
    <source>
        <dbReference type="EMBL" id="CRY77279.1"/>
    </source>
</evidence>
<keyword evidence="3 6" id="KW-0812">Transmembrane</keyword>
<feature type="transmembrane region" description="Helical" evidence="6">
    <location>
        <begin position="321"/>
        <end position="343"/>
    </location>
</feature>
<evidence type="ECO:0000256" key="1">
    <source>
        <dbReference type="ARBA" id="ARBA00004651"/>
    </source>
</evidence>
<keyword evidence="5 6" id="KW-0472">Membrane</keyword>
<dbReference type="Pfam" id="PF07690">
    <property type="entry name" value="MFS_1"/>
    <property type="match status" value="1"/>
</dbReference>
<dbReference type="Gene3D" id="1.20.1250.20">
    <property type="entry name" value="MFS general substrate transporter like domains"/>
    <property type="match status" value="1"/>
</dbReference>
<dbReference type="Proteomes" id="UP000057820">
    <property type="component" value="Chromosome 1"/>
</dbReference>
<evidence type="ECO:0000256" key="3">
    <source>
        <dbReference type="ARBA" id="ARBA00022692"/>
    </source>
</evidence>
<dbReference type="PROSITE" id="PS50850">
    <property type="entry name" value="MFS"/>
    <property type="match status" value="1"/>
</dbReference>
<evidence type="ECO:0000256" key="2">
    <source>
        <dbReference type="ARBA" id="ARBA00022475"/>
    </source>
</evidence>
<dbReference type="GO" id="GO:0005886">
    <property type="term" value="C:plasma membrane"/>
    <property type="evidence" value="ECO:0007669"/>
    <property type="project" value="UniProtKB-SubCell"/>
</dbReference>
<dbReference type="NCBIfam" id="NF033135">
    <property type="entry name" value="cmx_cmrA"/>
    <property type="match status" value="1"/>
</dbReference>
<sequence>MPPAVYVLGLAIFAQGTSELLLAGLLTEVSADLAISIPRAGLLISAFALGMLVGAPVLAVATLRLPRRDTLLAFLAIFVAAHVVGALTADYAVLFGTRVVAAFVYAGFWALSAATVVDLVPAAARGRAMSIVAGGLTVATIVGLPAGTVIGQQLGWRAAFWAVAALSAAAAIGVLAVVPSARPAAEPRLRRELRTMAQPRLWLAYGSTALSTGSVFAVFGYLGAALTDHTGLPANWVPAVLALYGVGGLLGITLGGRTADAHPFATLYVGGAGMTATAAALALALDHAAVVVALAFLLGAFGFATNPALNTRVFGVAASAPTLAAATNFSAFNVGITVGPWIGGLALGAGLGYPAVAWLGAALGVAMIVTVGWADVLERKAVRPAAPTADPLPEPVG</sequence>
<gene>
    <name evidence="8" type="primary">ydhP_2</name>
    <name evidence="8" type="ORF">ERS450000_02312</name>
</gene>
<feature type="transmembrane region" description="Helical" evidence="6">
    <location>
        <begin position="158"/>
        <end position="181"/>
    </location>
</feature>
<accession>A0A0H5NQ76</accession>
<keyword evidence="2" id="KW-1003">Cell membrane</keyword>
<feature type="transmembrane region" description="Helical" evidence="6">
    <location>
        <begin position="267"/>
        <end position="285"/>
    </location>
</feature>
<dbReference type="CDD" id="cd17324">
    <property type="entry name" value="MFS_NepI_like"/>
    <property type="match status" value="1"/>
</dbReference>